<evidence type="ECO:0008006" key="2">
    <source>
        <dbReference type="Google" id="ProtNLM"/>
    </source>
</evidence>
<proteinExistence type="predicted"/>
<dbReference type="SUPFAM" id="SSF46575">
    <property type="entry name" value="DNA polymerase III theta subunit-like"/>
    <property type="match status" value="1"/>
</dbReference>
<name>A0A160HRJ0_ECOLX</name>
<protein>
    <recommendedName>
        <fullName evidence="2">DNA polymerase III subunit theta</fullName>
    </recommendedName>
</protein>
<geneLocation type="plasmid" evidence="1">
    <name>U2501</name>
</geneLocation>
<dbReference type="InterPro" id="IPR036745">
    <property type="entry name" value="PolIII_theta_sf"/>
</dbReference>
<keyword evidence="1" id="KW-0614">Plasmid</keyword>
<dbReference type="EMBL" id="KU980950">
    <property type="protein sequence ID" value="ANC48415.1"/>
    <property type="molecule type" value="Genomic_DNA"/>
</dbReference>
<dbReference type="GO" id="GO:0006260">
    <property type="term" value="P:DNA replication"/>
    <property type="evidence" value="ECO:0007669"/>
    <property type="project" value="InterPro"/>
</dbReference>
<reference evidence="1" key="1">
    <citation type="submission" date="2016-03" db="EMBL/GenBank/DDBJ databases">
        <title>E. coli WE-0250 MDR strain plasmid U2501.</title>
        <authorList>
            <person name="Kang H.-Y."/>
            <person name="Kim S."/>
            <person name="Kim J."/>
        </authorList>
    </citation>
    <scope>NUCLEOTIDE SEQUENCE</scope>
    <source>
        <strain evidence="1">WE-0250</strain>
        <plasmid evidence="1">U2501</plasmid>
    </source>
</reference>
<dbReference type="NCBIfam" id="NF008207">
    <property type="entry name" value="PRK10969.1"/>
    <property type="match status" value="1"/>
</dbReference>
<dbReference type="InterPro" id="IPR009052">
    <property type="entry name" value="DNA_pol_III_theta_bac"/>
</dbReference>
<evidence type="ECO:0000313" key="1">
    <source>
        <dbReference type="EMBL" id="ANC48415.1"/>
    </source>
</evidence>
<dbReference type="Pfam" id="PF06440">
    <property type="entry name" value="DNA_pol3_theta"/>
    <property type="match status" value="1"/>
</dbReference>
<dbReference type="GO" id="GO:0003677">
    <property type="term" value="F:DNA binding"/>
    <property type="evidence" value="ECO:0007669"/>
    <property type="project" value="InterPro"/>
</dbReference>
<dbReference type="AlphaFoldDB" id="A0A160HRJ0"/>
<dbReference type="GO" id="GO:0003887">
    <property type="term" value="F:DNA-directed DNA polymerase activity"/>
    <property type="evidence" value="ECO:0007669"/>
    <property type="project" value="InterPro"/>
</dbReference>
<sequence>MGFDMHDWNIAAKSQEERDKVNVDLAASGVAYKERLNIPVIAEQVAREQPENLRTYFMERLRHYRQLSLQLPKGSDPVYQNEDAPKK</sequence>
<organism evidence="1">
    <name type="scientific">Escherichia coli</name>
    <dbReference type="NCBI Taxonomy" id="562"/>
    <lineage>
        <taxon>Bacteria</taxon>
        <taxon>Pseudomonadati</taxon>
        <taxon>Pseudomonadota</taxon>
        <taxon>Gammaproteobacteria</taxon>
        <taxon>Enterobacterales</taxon>
        <taxon>Enterobacteriaceae</taxon>
        <taxon>Escherichia</taxon>
    </lineage>
</organism>
<dbReference type="Gene3D" id="1.20.58.250">
    <property type="entry name" value="DNA polymerase III-theta"/>
    <property type="match status" value="1"/>
</dbReference>
<accession>A0A160HRJ0</accession>